<dbReference type="EMBL" id="CM042016">
    <property type="protein sequence ID" value="KAI3699804.1"/>
    <property type="molecule type" value="Genomic_DNA"/>
</dbReference>
<dbReference type="Proteomes" id="UP001055811">
    <property type="component" value="Linkage Group LG08"/>
</dbReference>
<evidence type="ECO:0000313" key="2">
    <source>
        <dbReference type="Proteomes" id="UP001055811"/>
    </source>
</evidence>
<name>A0ACB8ZR57_CICIN</name>
<reference evidence="2" key="1">
    <citation type="journal article" date="2022" name="Mol. Ecol. Resour.">
        <title>The genomes of chicory, endive, great burdock and yacon provide insights into Asteraceae palaeo-polyploidization history and plant inulin production.</title>
        <authorList>
            <person name="Fan W."/>
            <person name="Wang S."/>
            <person name="Wang H."/>
            <person name="Wang A."/>
            <person name="Jiang F."/>
            <person name="Liu H."/>
            <person name="Zhao H."/>
            <person name="Xu D."/>
            <person name="Zhang Y."/>
        </authorList>
    </citation>
    <scope>NUCLEOTIDE SEQUENCE [LARGE SCALE GENOMIC DNA]</scope>
    <source>
        <strain evidence="2">cv. Punajuju</strain>
    </source>
</reference>
<evidence type="ECO:0000313" key="1">
    <source>
        <dbReference type="EMBL" id="KAI3699804.1"/>
    </source>
</evidence>
<accession>A0ACB8ZR57</accession>
<organism evidence="1 2">
    <name type="scientific">Cichorium intybus</name>
    <name type="common">Chicory</name>
    <dbReference type="NCBI Taxonomy" id="13427"/>
    <lineage>
        <taxon>Eukaryota</taxon>
        <taxon>Viridiplantae</taxon>
        <taxon>Streptophyta</taxon>
        <taxon>Embryophyta</taxon>
        <taxon>Tracheophyta</taxon>
        <taxon>Spermatophyta</taxon>
        <taxon>Magnoliopsida</taxon>
        <taxon>eudicotyledons</taxon>
        <taxon>Gunneridae</taxon>
        <taxon>Pentapetalae</taxon>
        <taxon>asterids</taxon>
        <taxon>campanulids</taxon>
        <taxon>Asterales</taxon>
        <taxon>Asteraceae</taxon>
        <taxon>Cichorioideae</taxon>
        <taxon>Cichorieae</taxon>
        <taxon>Cichoriinae</taxon>
        <taxon>Cichorium</taxon>
    </lineage>
</organism>
<proteinExistence type="predicted"/>
<protein>
    <submittedName>
        <fullName evidence="1">Uncharacterized protein</fullName>
    </submittedName>
</protein>
<sequence length="256" mass="28680">MEQQGKIEGSGLSPSFSFYSSDTSTSMAATKVIREEQAARFHETGDVDEGDFEFSLDFSEEEISANEIDSRGWTVFPVFNRDLLVKDEVKTMDDEIHASDSIINPLRKLFIDEREESTSCSSSEADELETVPSGTYCVWRPKADGGSSPDLTKIKKSSSTGSGSKRWRIRYLLRRSNSEGKDPMVLLTPKKVDSPKQKRNSSEVSKVAGRLKSQTPLHFYMQTRAENEAGKKKSFLPYRQVGLFTNVSGMAKMLPF</sequence>
<gene>
    <name evidence="1" type="ORF">L2E82_44352</name>
</gene>
<reference evidence="1 2" key="2">
    <citation type="journal article" date="2022" name="Mol. Ecol. Resour.">
        <title>The genomes of chicory, endive, great burdock and yacon provide insights into Asteraceae paleo-polyploidization history and plant inulin production.</title>
        <authorList>
            <person name="Fan W."/>
            <person name="Wang S."/>
            <person name="Wang H."/>
            <person name="Wang A."/>
            <person name="Jiang F."/>
            <person name="Liu H."/>
            <person name="Zhao H."/>
            <person name="Xu D."/>
            <person name="Zhang Y."/>
        </authorList>
    </citation>
    <scope>NUCLEOTIDE SEQUENCE [LARGE SCALE GENOMIC DNA]</scope>
    <source>
        <strain evidence="2">cv. Punajuju</strain>
        <tissue evidence="1">Leaves</tissue>
    </source>
</reference>
<comment type="caution">
    <text evidence="1">The sequence shown here is derived from an EMBL/GenBank/DDBJ whole genome shotgun (WGS) entry which is preliminary data.</text>
</comment>
<keyword evidence="2" id="KW-1185">Reference proteome</keyword>